<dbReference type="AlphaFoldDB" id="A0ABD2JRX2"/>
<proteinExistence type="predicted"/>
<dbReference type="PANTHER" id="PTHR37433:SF15">
    <property type="entry name" value="PROTEIN CBG04492"/>
    <property type="match status" value="1"/>
</dbReference>
<evidence type="ECO:0000313" key="2">
    <source>
        <dbReference type="Proteomes" id="UP001620626"/>
    </source>
</evidence>
<reference evidence="1 2" key="1">
    <citation type="submission" date="2024-10" db="EMBL/GenBank/DDBJ databases">
        <authorList>
            <person name="Kim D."/>
        </authorList>
    </citation>
    <scope>NUCLEOTIDE SEQUENCE [LARGE SCALE GENOMIC DNA]</scope>
    <source>
        <strain evidence="1">BH-2024</strain>
    </source>
</reference>
<evidence type="ECO:0000313" key="1">
    <source>
        <dbReference type="EMBL" id="KAL3093173.1"/>
    </source>
</evidence>
<protein>
    <recommendedName>
        <fullName evidence="3">EGF-like domain-containing protein</fullName>
    </recommendedName>
</protein>
<comment type="caution">
    <text evidence="1">The sequence shown here is derived from an EMBL/GenBank/DDBJ whole genome shotgun (WGS) entry which is preliminary data.</text>
</comment>
<name>A0ABD2JRX2_9BILA</name>
<evidence type="ECO:0008006" key="3">
    <source>
        <dbReference type="Google" id="ProtNLM"/>
    </source>
</evidence>
<dbReference type="EMBL" id="JBICBT010000917">
    <property type="protein sequence ID" value="KAL3093173.1"/>
    <property type="molecule type" value="Genomic_DNA"/>
</dbReference>
<accession>A0ABD2JRX2</accession>
<organism evidence="1 2">
    <name type="scientific">Heterodera trifolii</name>
    <dbReference type="NCBI Taxonomy" id="157864"/>
    <lineage>
        <taxon>Eukaryota</taxon>
        <taxon>Metazoa</taxon>
        <taxon>Ecdysozoa</taxon>
        <taxon>Nematoda</taxon>
        <taxon>Chromadorea</taxon>
        <taxon>Rhabditida</taxon>
        <taxon>Tylenchina</taxon>
        <taxon>Tylenchomorpha</taxon>
        <taxon>Tylenchoidea</taxon>
        <taxon>Heteroderidae</taxon>
        <taxon>Heteroderinae</taxon>
        <taxon>Heterodera</taxon>
    </lineage>
</organism>
<dbReference type="PANTHER" id="PTHR37433">
    <property type="entry name" value="PROTEIN CBG25136-RELATED"/>
    <property type="match status" value="1"/>
</dbReference>
<gene>
    <name evidence="1" type="ORF">niasHT_022623</name>
</gene>
<sequence length="486" mass="53952">MMMLCECIHIHPLTSIERIVRTMAQRKEFFHPSPCAEEGELLLLAFASLPFALIIPSFSDHFSFLSLFFPHPMSHLFAVLLVLFALSSFSLAHLQLCHSCLAHCKIMPDGKPQLDTCECGQGGDSCEGRQCFAKLELFPEESVAVLQKGCVDGLPPGIDGCNYSGQTESIHCYCNGQFCNDRTKLNNFSPAPLPVLECCECSQPGGDEQCPMDSCLRNCRGNYCLVDFDGVDQGCGQGMPRLQNFLRIPNYLSTFQGGIACAHYQASEETAVNGCVCTEPSGMCNQRNRTIRHQMQSVLTRRADDLNYCYSLSSRTNRGPFDAEIYRKSTTCEGHFCFLSLSTRELVVEPTDAIDSEIAHFVANSKPRHELLAGCLKVDDDSKVSVGCTAEYSLNLTEPISVHCICDSHLCNYYDLLARASNGTLKREESAEESNSVPNGRILIQDAINENGSSIGTRNWPTIWHTFTSLLIILFKLSFFDFIHSL</sequence>
<dbReference type="Proteomes" id="UP001620626">
    <property type="component" value="Unassembled WGS sequence"/>
</dbReference>
<keyword evidence="2" id="KW-1185">Reference proteome</keyword>